<protein>
    <submittedName>
        <fullName evidence="4">Adenylate cyclase</fullName>
        <ecNumber evidence="4">4.6.1.1</ecNumber>
    </submittedName>
</protein>
<sequence>MTVKVKDSNTQQAQAMETGNQARIRIPIATKLALAITLLIVSGMSTLGFTILENQKTVLSQQIHDMGSAIARQFANSSTDMVLADDSLGLQTLINNLVDNQQIKGAIIISDKGHIVVSTGAVPSLDIIENNVIKKSAAMAFEWKPNQESNYKLICFNNPIIFTQLIAGNVIVTFSKQRMDQSLQKSRFIIIMITALMSLIAMLIAFIMSRHLSKPIYNLVDASKAIGDGNYRFRLSERRNDEIGELACAFNQMAKGLLQKTQVEDAFSKYVSSNVAQEVLANLEQVELGGKHVHASVLFADIVGFTSISEQLPPEEITKILNEYFSIIAKIAKKHNGHIDKFMGDCAMLVFGVPDYSKEHSYNAAACAVMIRDTVQQLNQRRIKQNKIPIHFKIGINTGVMVAGNLGSNDRMEYTVIGDPVNLASRLAGIAGSGEIIILEEFYKQEQIQQRIIAHKNEVIKVRGKREAVTTWTIENLEEDFRRNMKKDINDVLNTTDH</sequence>
<keyword evidence="1" id="KW-1133">Transmembrane helix</keyword>
<evidence type="ECO:0000259" key="3">
    <source>
        <dbReference type="PROSITE" id="PS50885"/>
    </source>
</evidence>
<dbReference type="EC" id="4.6.1.1" evidence="4"/>
<dbReference type="EMBL" id="UOFI01000116">
    <property type="protein sequence ID" value="VAW68221.1"/>
    <property type="molecule type" value="Genomic_DNA"/>
</dbReference>
<dbReference type="GO" id="GO:0016020">
    <property type="term" value="C:membrane"/>
    <property type="evidence" value="ECO:0007669"/>
    <property type="project" value="InterPro"/>
</dbReference>
<accession>A0A3B0XKX7</accession>
<feature type="domain" description="Guanylate cyclase" evidence="2">
    <location>
        <begin position="296"/>
        <end position="428"/>
    </location>
</feature>
<keyword evidence="4" id="KW-0456">Lyase</keyword>
<evidence type="ECO:0000313" key="4">
    <source>
        <dbReference type="EMBL" id="VAW68221.1"/>
    </source>
</evidence>
<dbReference type="SMART" id="SM00304">
    <property type="entry name" value="HAMP"/>
    <property type="match status" value="1"/>
</dbReference>
<organism evidence="4">
    <name type="scientific">hydrothermal vent metagenome</name>
    <dbReference type="NCBI Taxonomy" id="652676"/>
    <lineage>
        <taxon>unclassified sequences</taxon>
        <taxon>metagenomes</taxon>
        <taxon>ecological metagenomes</taxon>
    </lineage>
</organism>
<dbReference type="InterPro" id="IPR003660">
    <property type="entry name" value="HAMP_dom"/>
</dbReference>
<name>A0A3B0XKX7_9ZZZZ</name>
<feature type="transmembrane region" description="Helical" evidence="1">
    <location>
        <begin position="188"/>
        <end position="208"/>
    </location>
</feature>
<dbReference type="SMART" id="SM00044">
    <property type="entry name" value="CYCc"/>
    <property type="match status" value="1"/>
</dbReference>
<dbReference type="GO" id="GO:0004016">
    <property type="term" value="F:adenylate cyclase activity"/>
    <property type="evidence" value="ECO:0007669"/>
    <property type="project" value="UniProtKB-EC"/>
</dbReference>
<dbReference type="PANTHER" id="PTHR43081:SF1">
    <property type="entry name" value="ADENYLATE CYCLASE, TERMINAL-DIFFERENTIATION SPECIFIC"/>
    <property type="match status" value="1"/>
</dbReference>
<dbReference type="GO" id="GO:0035556">
    <property type="term" value="P:intracellular signal transduction"/>
    <property type="evidence" value="ECO:0007669"/>
    <property type="project" value="InterPro"/>
</dbReference>
<dbReference type="GO" id="GO:0009190">
    <property type="term" value="P:cyclic nucleotide biosynthetic process"/>
    <property type="evidence" value="ECO:0007669"/>
    <property type="project" value="InterPro"/>
</dbReference>
<feature type="domain" description="HAMP" evidence="3">
    <location>
        <begin position="210"/>
        <end position="262"/>
    </location>
</feature>
<feature type="transmembrane region" description="Helical" evidence="1">
    <location>
        <begin position="32"/>
        <end position="52"/>
    </location>
</feature>
<dbReference type="Gene3D" id="6.10.340.10">
    <property type="match status" value="1"/>
</dbReference>
<gene>
    <name evidence="4" type="ORF">MNBD_GAMMA09-1802</name>
</gene>
<dbReference type="PANTHER" id="PTHR43081">
    <property type="entry name" value="ADENYLATE CYCLASE, TERMINAL-DIFFERENTIATION SPECIFIC-RELATED"/>
    <property type="match status" value="1"/>
</dbReference>
<keyword evidence="1" id="KW-0812">Transmembrane</keyword>
<dbReference type="PROSITE" id="PS50885">
    <property type="entry name" value="HAMP"/>
    <property type="match status" value="1"/>
</dbReference>
<dbReference type="Pfam" id="PF00211">
    <property type="entry name" value="Guanylate_cyc"/>
    <property type="match status" value="1"/>
</dbReference>
<dbReference type="SUPFAM" id="SSF158472">
    <property type="entry name" value="HAMP domain-like"/>
    <property type="match status" value="1"/>
</dbReference>
<dbReference type="InterPro" id="IPR029787">
    <property type="entry name" value="Nucleotide_cyclase"/>
</dbReference>
<dbReference type="CDD" id="cd06225">
    <property type="entry name" value="HAMP"/>
    <property type="match status" value="1"/>
</dbReference>
<dbReference type="SUPFAM" id="SSF55073">
    <property type="entry name" value="Nucleotide cyclase"/>
    <property type="match status" value="1"/>
</dbReference>
<dbReference type="PROSITE" id="PS50125">
    <property type="entry name" value="GUANYLATE_CYCLASE_2"/>
    <property type="match status" value="1"/>
</dbReference>
<reference evidence="4" key="1">
    <citation type="submission" date="2018-06" db="EMBL/GenBank/DDBJ databases">
        <authorList>
            <person name="Zhirakovskaya E."/>
        </authorList>
    </citation>
    <scope>NUCLEOTIDE SEQUENCE</scope>
</reference>
<proteinExistence type="predicted"/>
<evidence type="ECO:0000256" key="1">
    <source>
        <dbReference type="SAM" id="Phobius"/>
    </source>
</evidence>
<evidence type="ECO:0000259" key="2">
    <source>
        <dbReference type="PROSITE" id="PS50125"/>
    </source>
</evidence>
<dbReference type="Gene3D" id="3.30.70.1230">
    <property type="entry name" value="Nucleotide cyclase"/>
    <property type="match status" value="1"/>
</dbReference>
<dbReference type="InterPro" id="IPR001054">
    <property type="entry name" value="A/G_cyclase"/>
</dbReference>
<keyword evidence="1" id="KW-0472">Membrane</keyword>
<dbReference type="InterPro" id="IPR050697">
    <property type="entry name" value="Adenylyl/Guanylyl_Cyclase_3/4"/>
</dbReference>
<dbReference type="AlphaFoldDB" id="A0A3B0XKX7"/>
<dbReference type="Pfam" id="PF00672">
    <property type="entry name" value="HAMP"/>
    <property type="match status" value="1"/>
</dbReference>
<dbReference type="CDD" id="cd07302">
    <property type="entry name" value="CHD"/>
    <property type="match status" value="1"/>
</dbReference>